<evidence type="ECO:0000313" key="3">
    <source>
        <dbReference type="Proteomes" id="UP001488838"/>
    </source>
</evidence>
<protein>
    <recommendedName>
        <fullName evidence="1">Reverse transcriptase domain-containing protein</fullName>
    </recommendedName>
</protein>
<feature type="domain" description="Reverse transcriptase" evidence="1">
    <location>
        <begin position="1"/>
        <end position="134"/>
    </location>
</feature>
<proteinExistence type="predicted"/>
<accession>A0AAW0HJQ7</accession>
<dbReference type="InterPro" id="IPR000477">
    <property type="entry name" value="RT_dom"/>
</dbReference>
<sequence length="182" mass="20516">MHVKPNKYFGVEYIPIIKRLPVMGYVLSPLLFDIFLELIIASALEDEEIGVQIGGVRINNLCFADDTALLAESPNKLQAIVNRVVEVSENLGLKVNIEETEIQHMGRAHKDFNIVIKNQNLRQTVNFAYLGGSLISKEGTVSDIRRAVIIKMKYRSNSTNAKLTYLLQPILEHLQVIGDFHN</sequence>
<dbReference type="Pfam" id="PF00078">
    <property type="entry name" value="RVT_1"/>
    <property type="match status" value="1"/>
</dbReference>
<dbReference type="PANTHER" id="PTHR47027:SF20">
    <property type="entry name" value="REVERSE TRANSCRIPTASE-LIKE PROTEIN WITH RNA-DIRECTED DNA POLYMERASE DOMAIN"/>
    <property type="match status" value="1"/>
</dbReference>
<dbReference type="Proteomes" id="UP001488838">
    <property type="component" value="Unassembled WGS sequence"/>
</dbReference>
<name>A0AAW0HJQ7_MYOGA</name>
<dbReference type="EMBL" id="JBBHLL010000505">
    <property type="protein sequence ID" value="KAK7801417.1"/>
    <property type="molecule type" value="Genomic_DNA"/>
</dbReference>
<reference evidence="2 3" key="1">
    <citation type="journal article" date="2023" name="bioRxiv">
        <title>Conserved and derived expression patterns and positive selection on dental genes reveal complex evolutionary context of ever-growing rodent molars.</title>
        <authorList>
            <person name="Calamari Z.T."/>
            <person name="Song A."/>
            <person name="Cohen E."/>
            <person name="Akter M."/>
            <person name="Roy R.D."/>
            <person name="Hallikas O."/>
            <person name="Christensen M.M."/>
            <person name="Li P."/>
            <person name="Marangoni P."/>
            <person name="Jernvall J."/>
            <person name="Klein O.D."/>
        </authorList>
    </citation>
    <scope>NUCLEOTIDE SEQUENCE [LARGE SCALE GENOMIC DNA]</scope>
    <source>
        <strain evidence="2">V071</strain>
    </source>
</reference>
<keyword evidence="3" id="KW-1185">Reference proteome</keyword>
<dbReference type="PANTHER" id="PTHR47027">
    <property type="entry name" value="REVERSE TRANSCRIPTASE DOMAIN-CONTAINING PROTEIN"/>
    <property type="match status" value="1"/>
</dbReference>
<dbReference type="AlphaFoldDB" id="A0AAW0HJQ7"/>
<dbReference type="PROSITE" id="PS50878">
    <property type="entry name" value="RT_POL"/>
    <property type="match status" value="1"/>
</dbReference>
<organism evidence="2 3">
    <name type="scientific">Myodes glareolus</name>
    <name type="common">Bank vole</name>
    <name type="synonym">Clethrionomys glareolus</name>
    <dbReference type="NCBI Taxonomy" id="447135"/>
    <lineage>
        <taxon>Eukaryota</taxon>
        <taxon>Metazoa</taxon>
        <taxon>Chordata</taxon>
        <taxon>Craniata</taxon>
        <taxon>Vertebrata</taxon>
        <taxon>Euteleostomi</taxon>
        <taxon>Mammalia</taxon>
        <taxon>Eutheria</taxon>
        <taxon>Euarchontoglires</taxon>
        <taxon>Glires</taxon>
        <taxon>Rodentia</taxon>
        <taxon>Myomorpha</taxon>
        <taxon>Muroidea</taxon>
        <taxon>Cricetidae</taxon>
        <taxon>Arvicolinae</taxon>
        <taxon>Myodes</taxon>
    </lineage>
</organism>
<comment type="caution">
    <text evidence="2">The sequence shown here is derived from an EMBL/GenBank/DDBJ whole genome shotgun (WGS) entry which is preliminary data.</text>
</comment>
<evidence type="ECO:0000259" key="1">
    <source>
        <dbReference type="PROSITE" id="PS50878"/>
    </source>
</evidence>
<evidence type="ECO:0000313" key="2">
    <source>
        <dbReference type="EMBL" id="KAK7801417.1"/>
    </source>
</evidence>
<gene>
    <name evidence="2" type="ORF">U0070_027259</name>
</gene>